<dbReference type="PANTHER" id="PTHR11496">
    <property type="entry name" value="ALCOHOL DEHYDROGENASE"/>
    <property type="match status" value="1"/>
</dbReference>
<dbReference type="InterPro" id="IPR056798">
    <property type="entry name" value="ADH_Fe_C"/>
</dbReference>
<feature type="domain" description="Alcohol dehydrogenase iron-type/glycerol dehydrogenase GldA" evidence="2">
    <location>
        <begin position="16"/>
        <end position="158"/>
    </location>
</feature>
<dbReference type="EMBL" id="NHOA01000139">
    <property type="protein sequence ID" value="PHQ37839.1"/>
    <property type="molecule type" value="Genomic_DNA"/>
</dbReference>
<name>A0A2G1WG52_9EURY</name>
<dbReference type="PANTHER" id="PTHR11496:SF83">
    <property type="entry name" value="HYDROXYACID-OXOACID TRANSHYDROGENASE, MITOCHONDRIAL"/>
    <property type="match status" value="1"/>
</dbReference>
<protein>
    <submittedName>
        <fullName evidence="4">Alcohol dehydrogenase</fullName>
    </submittedName>
</protein>
<dbReference type="GO" id="GO:0046872">
    <property type="term" value="F:metal ion binding"/>
    <property type="evidence" value="ECO:0007669"/>
    <property type="project" value="InterPro"/>
</dbReference>
<reference evidence="4 5" key="1">
    <citation type="journal article" date="2014" name="Front. Microbiol.">
        <title>Population and genomic analysis of the genus Halorubrum.</title>
        <authorList>
            <person name="Fullmer M.S."/>
            <person name="Soucy S.M."/>
            <person name="Swithers K.S."/>
            <person name="Makkay A.M."/>
            <person name="Wheeler R."/>
            <person name="Ventosa A."/>
            <person name="Gogarten J.P."/>
            <person name="Papke R.T."/>
        </authorList>
    </citation>
    <scope>NUCLEOTIDE SEQUENCE [LARGE SCALE GENOMIC DNA]</scope>
    <source>
        <strain evidence="4 5">C49</strain>
    </source>
</reference>
<evidence type="ECO:0000259" key="2">
    <source>
        <dbReference type="Pfam" id="PF00465"/>
    </source>
</evidence>
<organism evidence="4 5">
    <name type="scientific">Halorubrum persicum</name>
    <dbReference type="NCBI Taxonomy" id="1383844"/>
    <lineage>
        <taxon>Archaea</taxon>
        <taxon>Methanobacteriati</taxon>
        <taxon>Methanobacteriota</taxon>
        <taxon>Stenosarchaea group</taxon>
        <taxon>Halobacteria</taxon>
        <taxon>Halobacteriales</taxon>
        <taxon>Haloferacaceae</taxon>
        <taxon>Halorubrum</taxon>
    </lineage>
</organism>
<feature type="domain" description="Fe-containing alcohol dehydrogenase-like C-terminal" evidence="3">
    <location>
        <begin position="210"/>
        <end position="388"/>
    </location>
</feature>
<dbReference type="AlphaFoldDB" id="A0A2G1WG52"/>
<evidence type="ECO:0000256" key="1">
    <source>
        <dbReference type="ARBA" id="ARBA00023002"/>
    </source>
</evidence>
<proteinExistence type="predicted"/>
<sequence>MLPIADSFEHDYQGCEIRYGRGRVADLGDALAERDIGDALVVCGSNVGANDDLMDPIREGLGDRFAGVFDGTTPDKRVEEAFDLLAARAEAGADCLVAVGGGSSLDVARQATLLDVDGRDLADLRADAEAGGDALGDLAPGVDPEIPFVAIPTTFAGADLSTGGSLEVLAADASPTGQPLTVSGGGAMPAIDLADPALFETTPRSALAGSAMNGFNKGIETPYAADASPVSDATALHGTRLLRDALPHVAGDRPADPAATDRAVIGALLVQLGRKISVIHAFGHGFARRYDVQQGAVHAVVAPHVLAYLFDEIDASRRALANGLGVATAGRDDAAIAEDVVSEVAAVRDSLRVPSRLRDLDPVEEDDFPAIAEYIADDWSMDRAPEALDATPEAIAGVLREAW</sequence>
<keyword evidence="1" id="KW-0560">Oxidoreductase</keyword>
<evidence type="ECO:0000313" key="4">
    <source>
        <dbReference type="EMBL" id="PHQ37839.1"/>
    </source>
</evidence>
<dbReference type="InterPro" id="IPR039697">
    <property type="entry name" value="Alcohol_dehydrogenase_Fe"/>
</dbReference>
<dbReference type="Gene3D" id="1.20.1090.10">
    <property type="entry name" value="Dehydroquinate synthase-like - alpha domain"/>
    <property type="match status" value="1"/>
</dbReference>
<evidence type="ECO:0000259" key="3">
    <source>
        <dbReference type="Pfam" id="PF25137"/>
    </source>
</evidence>
<keyword evidence="5" id="KW-1185">Reference proteome</keyword>
<dbReference type="Pfam" id="PF25137">
    <property type="entry name" value="ADH_Fe_C"/>
    <property type="match status" value="1"/>
</dbReference>
<accession>A0A2G1WG52</accession>
<dbReference type="OrthoDB" id="57329at2157"/>
<dbReference type="InterPro" id="IPR001670">
    <property type="entry name" value="ADH_Fe/GldA"/>
</dbReference>
<comment type="caution">
    <text evidence="4">The sequence shown here is derived from an EMBL/GenBank/DDBJ whole genome shotgun (WGS) entry which is preliminary data.</text>
</comment>
<dbReference type="Gene3D" id="3.40.50.1970">
    <property type="match status" value="1"/>
</dbReference>
<dbReference type="SUPFAM" id="SSF56796">
    <property type="entry name" value="Dehydroquinate synthase-like"/>
    <property type="match status" value="1"/>
</dbReference>
<dbReference type="Pfam" id="PF00465">
    <property type="entry name" value="Fe-ADH"/>
    <property type="match status" value="1"/>
</dbReference>
<evidence type="ECO:0000313" key="5">
    <source>
        <dbReference type="Proteomes" id="UP000222824"/>
    </source>
</evidence>
<dbReference type="CDD" id="cd14866">
    <property type="entry name" value="Fe-ADH-like"/>
    <property type="match status" value="1"/>
</dbReference>
<dbReference type="Proteomes" id="UP000222824">
    <property type="component" value="Unassembled WGS sequence"/>
</dbReference>
<gene>
    <name evidence="4" type="ORF">DJ69_15005</name>
</gene>
<dbReference type="GO" id="GO:0004022">
    <property type="term" value="F:alcohol dehydrogenase (NAD+) activity"/>
    <property type="evidence" value="ECO:0007669"/>
    <property type="project" value="TreeGrafter"/>
</dbReference>
<dbReference type="RefSeq" id="WP_099256373.1">
    <property type="nucleotide sequence ID" value="NZ_NHOA01000139.1"/>
</dbReference>